<dbReference type="EMBL" id="QUMQ01000001">
    <property type="protein sequence ID" value="REF98107.1"/>
    <property type="molecule type" value="Genomic_DNA"/>
</dbReference>
<reference evidence="8 9" key="1">
    <citation type="submission" date="2018-08" db="EMBL/GenBank/DDBJ databases">
        <title>Sequencing the genomes of 1000 actinobacteria strains.</title>
        <authorList>
            <person name="Klenk H.-P."/>
        </authorList>
    </citation>
    <scope>NUCLEOTIDE SEQUENCE [LARGE SCALE GENOMIC DNA]</scope>
    <source>
        <strain evidence="8 9">DSM 44099</strain>
    </source>
</reference>
<keyword evidence="9" id="KW-1185">Reference proteome</keyword>
<dbReference type="RefSeq" id="WP_116069447.1">
    <property type="nucleotide sequence ID" value="NZ_BONB01000025.1"/>
</dbReference>
<keyword evidence="5 6" id="KW-0472">Membrane</keyword>
<name>A0A3D9ZLM0_9ACTN</name>
<evidence type="ECO:0000313" key="9">
    <source>
        <dbReference type="Proteomes" id="UP000256913"/>
    </source>
</evidence>
<evidence type="ECO:0000256" key="1">
    <source>
        <dbReference type="ARBA" id="ARBA00004651"/>
    </source>
</evidence>
<dbReference type="GO" id="GO:0005886">
    <property type="term" value="C:plasma membrane"/>
    <property type="evidence" value="ECO:0007669"/>
    <property type="project" value="UniProtKB-SubCell"/>
</dbReference>
<dbReference type="AlphaFoldDB" id="A0A3D9ZLM0"/>
<dbReference type="OrthoDB" id="3254248at2"/>
<evidence type="ECO:0000256" key="2">
    <source>
        <dbReference type="ARBA" id="ARBA00022475"/>
    </source>
</evidence>
<evidence type="ECO:0000259" key="7">
    <source>
        <dbReference type="Pfam" id="PF06271"/>
    </source>
</evidence>
<accession>A0A3D9ZLM0</accession>
<dbReference type="InterPro" id="IPR051791">
    <property type="entry name" value="Pra-immunoreactive"/>
</dbReference>
<gene>
    <name evidence="8" type="ORF">DFJ67_4117</name>
</gene>
<protein>
    <submittedName>
        <fullName evidence="8">Putative RDD family membrane protein YckC</fullName>
    </submittedName>
</protein>
<dbReference type="Proteomes" id="UP000256913">
    <property type="component" value="Unassembled WGS sequence"/>
</dbReference>
<keyword evidence="2" id="KW-1003">Cell membrane</keyword>
<dbReference type="InterPro" id="IPR010432">
    <property type="entry name" value="RDD"/>
</dbReference>
<feature type="domain" description="RDD" evidence="7">
    <location>
        <begin position="40"/>
        <end position="170"/>
    </location>
</feature>
<dbReference type="Pfam" id="PF06271">
    <property type="entry name" value="RDD"/>
    <property type="match status" value="1"/>
</dbReference>
<evidence type="ECO:0000256" key="6">
    <source>
        <dbReference type="SAM" id="Phobius"/>
    </source>
</evidence>
<feature type="transmembrane region" description="Helical" evidence="6">
    <location>
        <begin position="75"/>
        <end position="93"/>
    </location>
</feature>
<evidence type="ECO:0000256" key="4">
    <source>
        <dbReference type="ARBA" id="ARBA00022989"/>
    </source>
</evidence>
<evidence type="ECO:0000256" key="5">
    <source>
        <dbReference type="ARBA" id="ARBA00023136"/>
    </source>
</evidence>
<dbReference type="PANTHER" id="PTHR36115:SF4">
    <property type="entry name" value="MEMBRANE PROTEIN"/>
    <property type="match status" value="1"/>
</dbReference>
<feature type="transmembrane region" description="Helical" evidence="6">
    <location>
        <begin position="46"/>
        <end position="63"/>
    </location>
</feature>
<comment type="subcellular location">
    <subcellularLocation>
        <location evidence="1">Cell membrane</location>
        <topology evidence="1">Multi-pass membrane protein</topology>
    </subcellularLocation>
</comment>
<comment type="caution">
    <text evidence="8">The sequence shown here is derived from an EMBL/GenBank/DDBJ whole genome shotgun (WGS) entry which is preliminary data.</text>
</comment>
<keyword evidence="3 6" id="KW-0812">Transmembrane</keyword>
<evidence type="ECO:0000256" key="3">
    <source>
        <dbReference type="ARBA" id="ARBA00022692"/>
    </source>
</evidence>
<organism evidence="8 9">
    <name type="scientific">Asanoa ferruginea</name>
    <dbReference type="NCBI Taxonomy" id="53367"/>
    <lineage>
        <taxon>Bacteria</taxon>
        <taxon>Bacillati</taxon>
        <taxon>Actinomycetota</taxon>
        <taxon>Actinomycetes</taxon>
        <taxon>Micromonosporales</taxon>
        <taxon>Micromonosporaceae</taxon>
        <taxon>Asanoa</taxon>
    </lineage>
</organism>
<sequence length="176" mass="19074">MTQPARDERPGTALPPEFFGVPVQVGGPYAQPAAFPGVPAPLGDRFLARLIDGGVLIGWLLVIRVFTLGVSLDRGGARAALVSLLFLVPYFGYEFSCTGRWGQTLGKRVMRLRVLRETGAPAGWGAAALRVYVPMLAGFLTCGFGSLLCYLSPLFDQAAWQRGWYDRVAKTVVVKQ</sequence>
<proteinExistence type="predicted"/>
<feature type="transmembrane region" description="Helical" evidence="6">
    <location>
        <begin position="131"/>
        <end position="152"/>
    </location>
</feature>
<evidence type="ECO:0000313" key="8">
    <source>
        <dbReference type="EMBL" id="REF98107.1"/>
    </source>
</evidence>
<dbReference type="PANTHER" id="PTHR36115">
    <property type="entry name" value="PROLINE-RICH ANTIGEN HOMOLOG-RELATED"/>
    <property type="match status" value="1"/>
</dbReference>
<keyword evidence="4 6" id="KW-1133">Transmembrane helix</keyword>